<dbReference type="InterPro" id="IPR017853">
    <property type="entry name" value="GH"/>
</dbReference>
<dbReference type="InterPro" id="IPR013529">
    <property type="entry name" value="Glyco_hydro_42_N"/>
</dbReference>
<dbReference type="GO" id="GO:0005975">
    <property type="term" value="P:carbohydrate metabolic process"/>
    <property type="evidence" value="ECO:0007669"/>
    <property type="project" value="InterPro"/>
</dbReference>
<dbReference type="SUPFAM" id="SSF51445">
    <property type="entry name" value="(Trans)glycosidases"/>
    <property type="match status" value="1"/>
</dbReference>
<dbReference type="OrthoDB" id="9800974at2"/>
<protein>
    <submittedName>
        <fullName evidence="7">Beta-galactosidase-like protein</fullName>
    </submittedName>
</protein>
<dbReference type="Pfam" id="PF02449">
    <property type="entry name" value="Glyco_hydro_42"/>
    <property type="match status" value="1"/>
</dbReference>
<feature type="domain" description="Glycoside hydrolase family 42 N-terminal" evidence="6">
    <location>
        <begin position="345"/>
        <end position="625"/>
    </location>
</feature>
<dbReference type="Gene3D" id="3.40.50.880">
    <property type="match status" value="1"/>
</dbReference>
<dbReference type="InterPro" id="IPR013780">
    <property type="entry name" value="Glyco_hydro_b"/>
</dbReference>
<sequence length="873" mass="97587">MRPLFSTTALLLAFCLFPAAAAELLRHQPAEPEYFPPRNEAIPVPTFRHNGGPLTVALDYLPALRHTWLLLDGNLLLIRDASGNEVLKLDLVRRGRFQLKYGKATQISLPLLDEIDRFPLRLVLDGGGARLEMEQRMWTQLPGPALPPGEYSITLARPENGIPGAFGRYRELTVSDTASPPARQPDYPERSAQFARLAEADRRLLADPAYDLNPAVAPAAFDRDNAGRAAIRIALDSLWKRLHIGQTANFDAYLADLEVEAARLAAPHVPAPAIPLTRDRSAGFLTPGDRDFHFGVIGWELGNYAPELALLGCDLVSDSVWPAQLITPEGGFNEEHYRSRTLPSLRRLAHYGIAVDMLVAPYTPPFLLQKHPEWSGSYAEKRLAGHGFLSASIIHPDYRALCRAYLGHLIPRLDRERNVAAICLDNEPGYEDYTPAMQARFRDFLRERYSGIGELNRSWGSAYPDYDAIALTRREALDREKKNRFYDWFLFTSGVGTAHLRFLHDDVKRHTQLPTHVKVLPWEFGHTWVKRDSKERKETELADGIDRFAIAGFTDLLGTDSYADKYSAEGEYAANTMYQSLYYDLVSGYDRRKALFDSEWHIAAIDARTPPEYIEMVMQQNVMHGLRAGTVWVMNPCVDAFDISGDVPLLIRYMQTAATIRKFAGAYRALAERPRPVALLYSPKSRRLFDDRAVHPLQRLHEASLFTGLGIRLLDERQLLAGDLDGIRAIISVDCLAPEAGTAEALRNFRRNGGTFARIGEFGGGPVPGELRYETTADQKQLQKILLDVADRAGVSPAIRVGKPDGSPVPGVEFHSVRQQSGSELLYVTNYSTKPQELTLHGVRRFRNLHTGETGGSRLTLPVQGTLLAAVER</sequence>
<dbReference type="GO" id="GO:0009341">
    <property type="term" value="C:beta-galactosidase complex"/>
    <property type="evidence" value="ECO:0007669"/>
    <property type="project" value="InterPro"/>
</dbReference>
<dbReference type="RefSeq" id="WP_116884732.1">
    <property type="nucleotide sequence ID" value="NZ_CABMMC010000002.1"/>
</dbReference>
<dbReference type="Proteomes" id="UP000245959">
    <property type="component" value="Unassembled WGS sequence"/>
</dbReference>
<evidence type="ECO:0000313" key="7">
    <source>
        <dbReference type="EMBL" id="PVY39377.1"/>
    </source>
</evidence>
<dbReference type="InterPro" id="IPR003476">
    <property type="entry name" value="Glyco_hydro_42"/>
</dbReference>
<evidence type="ECO:0000256" key="2">
    <source>
        <dbReference type="ARBA" id="ARBA00022801"/>
    </source>
</evidence>
<comment type="caution">
    <text evidence="7">The sequence shown here is derived from an EMBL/GenBank/DDBJ whole genome shotgun (WGS) entry which is preliminary data.</text>
</comment>
<keyword evidence="4" id="KW-0326">Glycosidase</keyword>
<evidence type="ECO:0000256" key="4">
    <source>
        <dbReference type="ARBA" id="ARBA00023295"/>
    </source>
</evidence>
<dbReference type="EMBL" id="QEKH01000021">
    <property type="protein sequence ID" value="PVY39377.1"/>
    <property type="molecule type" value="Genomic_DNA"/>
</dbReference>
<evidence type="ECO:0000256" key="1">
    <source>
        <dbReference type="ARBA" id="ARBA00022723"/>
    </source>
</evidence>
<dbReference type="PANTHER" id="PTHR36447:SF2">
    <property type="entry name" value="BETA-GALACTOSIDASE YESZ"/>
    <property type="match status" value="1"/>
</dbReference>
<dbReference type="Gene3D" id="2.60.40.1180">
    <property type="entry name" value="Golgi alpha-mannosidase II"/>
    <property type="match status" value="1"/>
</dbReference>
<dbReference type="GeneID" id="78296026"/>
<dbReference type="GO" id="GO:0004565">
    <property type="term" value="F:beta-galactosidase activity"/>
    <property type="evidence" value="ECO:0007669"/>
    <property type="project" value="InterPro"/>
</dbReference>
<keyword evidence="3" id="KW-0862">Zinc</keyword>
<evidence type="ECO:0000256" key="5">
    <source>
        <dbReference type="SAM" id="SignalP"/>
    </source>
</evidence>
<feature type="chain" id="PRO_5015663269" evidence="5">
    <location>
        <begin position="22"/>
        <end position="873"/>
    </location>
</feature>
<dbReference type="Gene3D" id="3.20.20.80">
    <property type="entry name" value="Glycosidases"/>
    <property type="match status" value="1"/>
</dbReference>
<keyword evidence="1" id="KW-0479">Metal-binding</keyword>
<evidence type="ECO:0000259" key="6">
    <source>
        <dbReference type="Pfam" id="PF02449"/>
    </source>
</evidence>
<reference evidence="7 8" key="1">
    <citation type="submission" date="2018-04" db="EMBL/GenBank/DDBJ databases">
        <title>Genomic Encyclopedia of Type Strains, Phase IV (KMG-IV): sequencing the most valuable type-strain genomes for metagenomic binning, comparative biology and taxonomic classification.</title>
        <authorList>
            <person name="Goeker M."/>
        </authorList>
    </citation>
    <scope>NUCLEOTIDE SEQUENCE [LARGE SCALE GENOMIC DNA]</scope>
    <source>
        <strain evidence="7 8">DSM 14823</strain>
    </source>
</reference>
<evidence type="ECO:0000256" key="3">
    <source>
        <dbReference type="ARBA" id="ARBA00022833"/>
    </source>
</evidence>
<accession>A0A2U1ASY3</accession>
<feature type="signal peptide" evidence="5">
    <location>
        <begin position="1"/>
        <end position="21"/>
    </location>
</feature>
<dbReference type="PANTHER" id="PTHR36447">
    <property type="entry name" value="BETA-GALACTOSIDASE GANA"/>
    <property type="match status" value="1"/>
</dbReference>
<evidence type="ECO:0000313" key="8">
    <source>
        <dbReference type="Proteomes" id="UP000245959"/>
    </source>
</evidence>
<keyword evidence="8" id="KW-1185">Reference proteome</keyword>
<organism evidence="7 8">
    <name type="scientific">Victivallis vadensis</name>
    <dbReference type="NCBI Taxonomy" id="172901"/>
    <lineage>
        <taxon>Bacteria</taxon>
        <taxon>Pseudomonadati</taxon>
        <taxon>Lentisphaerota</taxon>
        <taxon>Lentisphaeria</taxon>
        <taxon>Victivallales</taxon>
        <taxon>Victivallaceae</taxon>
        <taxon>Victivallis</taxon>
    </lineage>
</organism>
<keyword evidence="2" id="KW-0378">Hydrolase</keyword>
<keyword evidence="5" id="KW-0732">Signal</keyword>
<name>A0A2U1ASY3_9BACT</name>
<dbReference type="InterPro" id="IPR029062">
    <property type="entry name" value="Class_I_gatase-like"/>
</dbReference>
<dbReference type="GO" id="GO:0046872">
    <property type="term" value="F:metal ion binding"/>
    <property type="evidence" value="ECO:0007669"/>
    <property type="project" value="UniProtKB-KW"/>
</dbReference>
<dbReference type="AlphaFoldDB" id="A0A2U1ASY3"/>
<proteinExistence type="predicted"/>
<gene>
    <name evidence="7" type="ORF">C8D82_12152</name>
</gene>